<sequence>MVRRNTTGPDRFRRAKTHVSCDEQSVTRPVGDALSRIVVRCSPRQSGASKLLIRCAFFLPAPFPRRIGST</sequence>
<dbReference type="EMBL" id="CP026105">
    <property type="protein sequence ID" value="AUT68725.1"/>
    <property type="molecule type" value="Genomic_DNA"/>
</dbReference>
<name>A0AAN1MIY6_9BURK</name>
<reference evidence="1 2" key="1">
    <citation type="submission" date="2018-01" db="EMBL/GenBank/DDBJ databases">
        <title>Species boundaries and ecological features among Paraburkholderia terrae DSMZ17804T, P. hospita DSMZ17164T and P. caribensis DSMZ13236T.</title>
        <authorList>
            <person name="Pratama A.A."/>
        </authorList>
    </citation>
    <scope>NUCLEOTIDE SEQUENCE [LARGE SCALE GENOMIC DNA]</scope>
    <source>
        <strain evidence="1 2">DSM 17164</strain>
    </source>
</reference>
<protein>
    <submittedName>
        <fullName evidence="1">Uncharacterized protein</fullName>
    </submittedName>
</protein>
<organism evidence="1 2">
    <name type="scientific">Paraburkholderia hospita</name>
    <dbReference type="NCBI Taxonomy" id="169430"/>
    <lineage>
        <taxon>Bacteria</taxon>
        <taxon>Pseudomonadati</taxon>
        <taxon>Pseudomonadota</taxon>
        <taxon>Betaproteobacteria</taxon>
        <taxon>Burkholderiales</taxon>
        <taxon>Burkholderiaceae</taxon>
        <taxon>Paraburkholderia</taxon>
    </lineage>
</organism>
<proteinExistence type="predicted"/>
<dbReference type="Proteomes" id="UP000236649">
    <property type="component" value="Chromosome 1"/>
</dbReference>
<evidence type="ECO:0000313" key="2">
    <source>
        <dbReference type="Proteomes" id="UP000236649"/>
    </source>
</evidence>
<evidence type="ECO:0000313" key="1">
    <source>
        <dbReference type="EMBL" id="AUT68725.1"/>
    </source>
</evidence>
<gene>
    <name evidence="1" type="ORF">C2L64_10625</name>
</gene>
<dbReference type="AlphaFoldDB" id="A0AAN1MIY6"/>
<accession>A0AAN1MIY6</accession>
<dbReference type="KEGG" id="phs:C2L64_10625"/>